<dbReference type="RefSeq" id="WP_010782503.1">
    <property type="nucleotide sequence ID" value="NZ_ASWH01000005.1"/>
</dbReference>
<dbReference type="PROSITE" id="PS51353">
    <property type="entry name" value="ARSC"/>
    <property type="match status" value="1"/>
</dbReference>
<dbReference type="eggNOG" id="COG1393">
    <property type="taxonomic scope" value="Bacteria"/>
</dbReference>
<proteinExistence type="inferred from homology"/>
<dbReference type="InterPro" id="IPR006660">
    <property type="entry name" value="Arsenate_reductase-like"/>
</dbReference>
<evidence type="ECO:0000313" key="2">
    <source>
        <dbReference type="EMBL" id="EOI51515.1"/>
    </source>
</evidence>
<dbReference type="OrthoDB" id="9794155at2"/>
<accession>R2V125</accession>
<dbReference type="SUPFAM" id="SSF52833">
    <property type="entry name" value="Thioredoxin-like"/>
    <property type="match status" value="1"/>
</dbReference>
<dbReference type="PANTHER" id="PTHR30041:SF7">
    <property type="entry name" value="GLOBAL TRANSCRIPTIONAL REGULATOR SPX"/>
    <property type="match status" value="1"/>
</dbReference>
<dbReference type="Proteomes" id="UP000014160">
    <property type="component" value="Unassembled WGS sequence"/>
</dbReference>
<comment type="similarity">
    <text evidence="1">Belongs to the ArsC family.</text>
</comment>
<sequence>MPLKIYTESNSSSRKVVKWLNDHDVEFIEVRLKTDVLTKQEMKGLLSFTDNGLSDLLKRTTQVNFDDLPLSLAIDRLIADPQPLKSPILFDGKKLRIGFHEDEIRCFIPRQQRLLTRIG</sequence>
<dbReference type="Gene3D" id="3.40.30.10">
    <property type="entry name" value="Glutaredoxin"/>
    <property type="match status" value="1"/>
</dbReference>
<protein>
    <recommendedName>
        <fullName evidence="6">Spx/MgsR family transcriptional regulator</fullName>
    </recommendedName>
</protein>
<dbReference type="PANTHER" id="PTHR30041">
    <property type="entry name" value="ARSENATE REDUCTASE"/>
    <property type="match status" value="1"/>
</dbReference>
<dbReference type="Pfam" id="PF03960">
    <property type="entry name" value="ArsC"/>
    <property type="match status" value="1"/>
</dbReference>
<dbReference type="PATRIC" id="fig|1158614.4.peg.4136"/>
<gene>
    <name evidence="3" type="ORF">I592_04150</name>
    <name evidence="2" type="ORF">UKC_04190</name>
</gene>
<dbReference type="HOGENOM" id="CLU_116644_1_1_9"/>
<organism evidence="2 4">
    <name type="scientific">Enterococcus gilvus ATCC BAA-350</name>
    <dbReference type="NCBI Taxonomy" id="1158614"/>
    <lineage>
        <taxon>Bacteria</taxon>
        <taxon>Bacillati</taxon>
        <taxon>Bacillota</taxon>
        <taxon>Bacilli</taxon>
        <taxon>Lactobacillales</taxon>
        <taxon>Enterococcaceae</taxon>
        <taxon>Enterococcus</taxon>
    </lineage>
</organism>
<evidence type="ECO:0000313" key="4">
    <source>
        <dbReference type="Proteomes" id="UP000013750"/>
    </source>
</evidence>
<evidence type="ECO:0008006" key="6">
    <source>
        <dbReference type="Google" id="ProtNLM"/>
    </source>
</evidence>
<keyword evidence="5" id="KW-1185">Reference proteome</keyword>
<dbReference type="InterPro" id="IPR036249">
    <property type="entry name" value="Thioredoxin-like_sf"/>
</dbReference>
<evidence type="ECO:0000313" key="5">
    <source>
        <dbReference type="Proteomes" id="UP000014160"/>
    </source>
</evidence>
<reference evidence="3 5" key="2">
    <citation type="submission" date="2013-03" db="EMBL/GenBank/DDBJ databases">
        <title>The Genome Sequence of Enterococcus gilvus ATCC BAA-350 (PacBio/Illumina hybrid assembly).</title>
        <authorList>
            <consortium name="The Broad Institute Genomics Platform"/>
            <consortium name="The Broad Institute Genome Sequencing Center for Infectious Disease"/>
            <person name="Earl A."/>
            <person name="Russ C."/>
            <person name="Gilmore M."/>
            <person name="Surin D."/>
            <person name="Walker B."/>
            <person name="Young S."/>
            <person name="Zeng Q."/>
            <person name="Gargeya S."/>
            <person name="Fitzgerald M."/>
            <person name="Haas B."/>
            <person name="Abouelleil A."/>
            <person name="Allen A.W."/>
            <person name="Alvarado L."/>
            <person name="Arachchi H.M."/>
            <person name="Berlin A.M."/>
            <person name="Chapman S.B."/>
            <person name="Gainer-Dewar J."/>
            <person name="Goldberg J."/>
            <person name="Griggs A."/>
            <person name="Gujja S."/>
            <person name="Hansen M."/>
            <person name="Howarth C."/>
            <person name="Imamovic A."/>
            <person name="Ireland A."/>
            <person name="Larimer J."/>
            <person name="McCowan C."/>
            <person name="Murphy C."/>
            <person name="Pearson M."/>
            <person name="Poon T.W."/>
            <person name="Priest M."/>
            <person name="Roberts A."/>
            <person name="Saif S."/>
            <person name="Shea T."/>
            <person name="Sisk P."/>
            <person name="Sykes S."/>
            <person name="Wortman J."/>
            <person name="Nusbaum C."/>
            <person name="Birren B."/>
        </authorList>
    </citation>
    <scope>NUCLEOTIDE SEQUENCE [LARGE SCALE GENOMIC DNA]</scope>
    <source>
        <strain evidence="3 5">ATCC BAA-350</strain>
    </source>
</reference>
<name>R2V125_9ENTE</name>
<evidence type="ECO:0000256" key="1">
    <source>
        <dbReference type="PROSITE-ProRule" id="PRU01282"/>
    </source>
</evidence>
<dbReference type="AlphaFoldDB" id="R2V125"/>
<evidence type="ECO:0000313" key="3">
    <source>
        <dbReference type="EMBL" id="EOW77174.1"/>
    </source>
</evidence>
<dbReference type="Proteomes" id="UP000013750">
    <property type="component" value="Unassembled WGS sequence"/>
</dbReference>
<dbReference type="EMBL" id="AJDQ01000034">
    <property type="protein sequence ID" value="EOI51515.1"/>
    <property type="molecule type" value="Genomic_DNA"/>
</dbReference>
<comment type="caution">
    <text evidence="2">The sequence shown here is derived from an EMBL/GenBank/DDBJ whole genome shotgun (WGS) entry which is preliminary data.</text>
</comment>
<dbReference type="EMBL" id="ASWH01000005">
    <property type="protein sequence ID" value="EOW77174.1"/>
    <property type="molecule type" value="Genomic_DNA"/>
</dbReference>
<reference evidence="2 4" key="1">
    <citation type="submission" date="2013-02" db="EMBL/GenBank/DDBJ databases">
        <title>The Genome Sequence of Enterococcus gilvus ATCC BAA-350.</title>
        <authorList>
            <consortium name="The Broad Institute Genome Sequencing Platform"/>
            <consortium name="The Broad Institute Genome Sequencing Center for Infectious Disease"/>
            <person name="Earl A.M."/>
            <person name="Gilmore M.S."/>
            <person name="Lebreton F."/>
            <person name="Walker B."/>
            <person name="Young S.K."/>
            <person name="Zeng Q."/>
            <person name="Gargeya S."/>
            <person name="Fitzgerald M."/>
            <person name="Haas B."/>
            <person name="Abouelleil A."/>
            <person name="Alvarado L."/>
            <person name="Arachchi H.M."/>
            <person name="Berlin A.M."/>
            <person name="Chapman S.B."/>
            <person name="Dewar J."/>
            <person name="Goldberg J."/>
            <person name="Griggs A."/>
            <person name="Gujja S."/>
            <person name="Hansen M."/>
            <person name="Howarth C."/>
            <person name="Imamovic A."/>
            <person name="Larimer J."/>
            <person name="McCowan C."/>
            <person name="Murphy C."/>
            <person name="Neiman D."/>
            <person name="Pearson M."/>
            <person name="Priest M."/>
            <person name="Roberts A."/>
            <person name="Saif S."/>
            <person name="Shea T."/>
            <person name="Sisk P."/>
            <person name="Sykes S."/>
            <person name="Wortman J."/>
            <person name="Nusbaum C."/>
            <person name="Birren B."/>
        </authorList>
    </citation>
    <scope>NUCLEOTIDE SEQUENCE [LARGE SCALE GENOMIC DNA]</scope>
    <source>
        <strain evidence="2 4">ATCC BAA-350</strain>
    </source>
</reference>